<dbReference type="GO" id="GO:0006261">
    <property type="term" value="P:DNA-templated DNA replication"/>
    <property type="evidence" value="ECO:0007669"/>
    <property type="project" value="TreeGrafter"/>
</dbReference>
<gene>
    <name evidence="11" type="primary">holA</name>
    <name evidence="11" type="ORF">FYJ61_08670</name>
</gene>
<evidence type="ECO:0000313" key="11">
    <source>
        <dbReference type="EMBL" id="MST80509.1"/>
    </source>
</evidence>
<dbReference type="InterPro" id="IPR048466">
    <property type="entry name" value="DNA_pol3_delta-like_C"/>
</dbReference>
<evidence type="ECO:0000313" key="12">
    <source>
        <dbReference type="Proteomes" id="UP000452141"/>
    </source>
</evidence>
<dbReference type="Gene3D" id="3.40.50.300">
    <property type="entry name" value="P-loop containing nucleotide triphosphate hydrolases"/>
    <property type="match status" value="1"/>
</dbReference>
<dbReference type="RefSeq" id="WP_154487393.1">
    <property type="nucleotide sequence ID" value="NZ_VUMW01000032.1"/>
</dbReference>
<name>A0A844FQC3_9LACO</name>
<keyword evidence="4 11" id="KW-0548">Nucleotidyltransferase</keyword>
<dbReference type="Proteomes" id="UP000452141">
    <property type="component" value="Unassembled WGS sequence"/>
</dbReference>
<sequence>MSNLVSLFPNSQPNNPNLLLQGADDFLNDYLVRSYVAQAAFQDLEKVTVDCETDSLDDLIADLTEASLFSQSKLVLVKNPYFLTGKAIPKKNQAKIKKQLEQLQEIFDHLDQLDDVVVMVASYEKLDRRKKITKLAEKKFNTVIAEVKSYDSDRFMRKLVKAEGYQFYPDAFTLLMERSDQVLDTALSNYLKLKMISPDKDFSRDLVDRNVDRSLAQNVFAILETALKGNYPEAVERLNGQIREGSYPVQILAVFISQVEFLLCVKTLARRKRSEKDIAQELGAHPYRVKLAMKNPIRLEKLQQMLGKLIQLDYGYKNGSYRDERFLEIFLLNC</sequence>
<dbReference type="GO" id="GO:0009360">
    <property type="term" value="C:DNA polymerase III complex"/>
    <property type="evidence" value="ECO:0007669"/>
    <property type="project" value="InterPro"/>
</dbReference>
<evidence type="ECO:0000256" key="7">
    <source>
        <dbReference type="ARBA" id="ARBA00034754"/>
    </source>
</evidence>
<feature type="domain" description="DNA polymerase III delta subunit-like C-terminal" evidence="10">
    <location>
        <begin position="217"/>
        <end position="333"/>
    </location>
</feature>
<dbReference type="GO" id="GO:0003887">
    <property type="term" value="F:DNA-directed DNA polymerase activity"/>
    <property type="evidence" value="ECO:0007669"/>
    <property type="project" value="UniProtKB-KW"/>
</dbReference>
<feature type="domain" description="DNA polymerase III delta N-terminal" evidence="9">
    <location>
        <begin position="32"/>
        <end position="143"/>
    </location>
</feature>
<evidence type="ECO:0000256" key="5">
    <source>
        <dbReference type="ARBA" id="ARBA00022705"/>
    </source>
</evidence>
<dbReference type="InterPro" id="IPR027417">
    <property type="entry name" value="P-loop_NTPase"/>
</dbReference>
<evidence type="ECO:0000259" key="9">
    <source>
        <dbReference type="Pfam" id="PF06144"/>
    </source>
</evidence>
<reference evidence="11 12" key="1">
    <citation type="submission" date="2019-08" db="EMBL/GenBank/DDBJ databases">
        <title>In-depth cultivation of the pig gut microbiome towards novel bacterial diversity and tailored functional studies.</title>
        <authorList>
            <person name="Wylensek D."/>
            <person name="Hitch T.C.A."/>
            <person name="Clavel T."/>
        </authorList>
    </citation>
    <scope>NUCLEOTIDE SEQUENCE [LARGE SCALE GENOMIC DNA]</scope>
    <source>
        <strain evidence="11 12">WCA-470BD-2E</strain>
    </source>
</reference>
<keyword evidence="3 11" id="KW-0808">Transferase</keyword>
<dbReference type="EC" id="2.7.7.7" evidence="1"/>
<dbReference type="GO" id="GO:0003677">
    <property type="term" value="F:DNA binding"/>
    <property type="evidence" value="ECO:0007669"/>
    <property type="project" value="InterPro"/>
</dbReference>
<dbReference type="AlphaFoldDB" id="A0A844FQC3"/>
<evidence type="ECO:0000256" key="4">
    <source>
        <dbReference type="ARBA" id="ARBA00022695"/>
    </source>
</evidence>
<dbReference type="Gene3D" id="1.20.272.10">
    <property type="match status" value="1"/>
</dbReference>
<evidence type="ECO:0000259" key="10">
    <source>
        <dbReference type="Pfam" id="PF21694"/>
    </source>
</evidence>
<dbReference type="InterPro" id="IPR010372">
    <property type="entry name" value="DNA_pol3_delta_N"/>
</dbReference>
<comment type="similarity">
    <text evidence="7">Belongs to the DNA polymerase HolA subunit family.</text>
</comment>
<evidence type="ECO:0000256" key="8">
    <source>
        <dbReference type="ARBA" id="ARBA00049244"/>
    </source>
</evidence>
<evidence type="ECO:0000256" key="3">
    <source>
        <dbReference type="ARBA" id="ARBA00022679"/>
    </source>
</evidence>
<dbReference type="InterPro" id="IPR005790">
    <property type="entry name" value="DNA_polIII_delta"/>
</dbReference>
<dbReference type="PANTHER" id="PTHR34388">
    <property type="entry name" value="DNA POLYMERASE III SUBUNIT DELTA"/>
    <property type="match status" value="1"/>
</dbReference>
<protein>
    <recommendedName>
        <fullName evidence="2">DNA polymerase III subunit delta</fullName>
        <ecNumber evidence="1">2.7.7.7</ecNumber>
    </recommendedName>
</protein>
<dbReference type="InterPro" id="IPR008921">
    <property type="entry name" value="DNA_pol3_clamp-load_cplx_C"/>
</dbReference>
<dbReference type="NCBIfam" id="TIGR01128">
    <property type="entry name" value="holA"/>
    <property type="match status" value="1"/>
</dbReference>
<keyword evidence="6" id="KW-0239">DNA-directed DNA polymerase</keyword>
<accession>A0A844FQC3</accession>
<dbReference type="Pfam" id="PF21694">
    <property type="entry name" value="DNA_pol3_delta_C"/>
    <property type="match status" value="1"/>
</dbReference>
<evidence type="ECO:0000256" key="1">
    <source>
        <dbReference type="ARBA" id="ARBA00012417"/>
    </source>
</evidence>
<dbReference type="Pfam" id="PF06144">
    <property type="entry name" value="DNA_pol3_delta"/>
    <property type="match status" value="1"/>
</dbReference>
<keyword evidence="5" id="KW-0235">DNA replication</keyword>
<dbReference type="PANTHER" id="PTHR34388:SF1">
    <property type="entry name" value="DNA POLYMERASE III SUBUNIT DELTA"/>
    <property type="match status" value="1"/>
</dbReference>
<dbReference type="SUPFAM" id="SSF48019">
    <property type="entry name" value="post-AAA+ oligomerization domain-like"/>
    <property type="match status" value="1"/>
</dbReference>
<dbReference type="EMBL" id="VUMW01000032">
    <property type="protein sequence ID" value="MST80509.1"/>
    <property type="molecule type" value="Genomic_DNA"/>
</dbReference>
<comment type="catalytic activity">
    <reaction evidence="8">
        <text>DNA(n) + a 2'-deoxyribonucleoside 5'-triphosphate = DNA(n+1) + diphosphate</text>
        <dbReference type="Rhea" id="RHEA:22508"/>
        <dbReference type="Rhea" id="RHEA-COMP:17339"/>
        <dbReference type="Rhea" id="RHEA-COMP:17340"/>
        <dbReference type="ChEBI" id="CHEBI:33019"/>
        <dbReference type="ChEBI" id="CHEBI:61560"/>
        <dbReference type="ChEBI" id="CHEBI:173112"/>
        <dbReference type="EC" id="2.7.7.7"/>
    </reaction>
</comment>
<comment type="caution">
    <text evidence="11">The sequence shown here is derived from an EMBL/GenBank/DDBJ whole genome shotgun (WGS) entry which is preliminary data.</text>
</comment>
<evidence type="ECO:0000256" key="2">
    <source>
        <dbReference type="ARBA" id="ARBA00017703"/>
    </source>
</evidence>
<proteinExistence type="inferred from homology"/>
<evidence type="ECO:0000256" key="6">
    <source>
        <dbReference type="ARBA" id="ARBA00022932"/>
    </source>
</evidence>
<organism evidence="11 12">
    <name type="scientific">Lactobacillus equicursoris</name>
    <dbReference type="NCBI Taxonomy" id="420645"/>
    <lineage>
        <taxon>Bacteria</taxon>
        <taxon>Bacillati</taxon>
        <taxon>Bacillota</taxon>
        <taxon>Bacilli</taxon>
        <taxon>Lactobacillales</taxon>
        <taxon>Lactobacillaceae</taxon>
        <taxon>Lactobacillus</taxon>
    </lineage>
</organism>